<dbReference type="Proteomes" id="UP000177878">
    <property type="component" value="Unassembled WGS sequence"/>
</dbReference>
<evidence type="ECO:0000313" key="3">
    <source>
        <dbReference type="EMBL" id="OGF19613.1"/>
    </source>
</evidence>
<organism evidence="3 4">
    <name type="scientific">Candidatus Falkowbacteria bacterium RIFCSPLOWO2_02_FULL_45_15</name>
    <dbReference type="NCBI Taxonomy" id="1797988"/>
    <lineage>
        <taxon>Bacteria</taxon>
        <taxon>Candidatus Falkowiibacteriota</taxon>
    </lineage>
</organism>
<reference evidence="3 4" key="1">
    <citation type="journal article" date="2016" name="Nat. Commun.">
        <title>Thousands of microbial genomes shed light on interconnected biogeochemical processes in an aquifer system.</title>
        <authorList>
            <person name="Anantharaman K."/>
            <person name="Brown C.T."/>
            <person name="Hug L.A."/>
            <person name="Sharon I."/>
            <person name="Castelle C.J."/>
            <person name="Probst A.J."/>
            <person name="Thomas B.C."/>
            <person name="Singh A."/>
            <person name="Wilkins M.J."/>
            <person name="Karaoz U."/>
            <person name="Brodie E.L."/>
            <person name="Williams K.H."/>
            <person name="Hubbard S.S."/>
            <person name="Banfield J.F."/>
        </authorList>
    </citation>
    <scope>NUCLEOTIDE SEQUENCE [LARGE SCALE GENOMIC DNA]</scope>
</reference>
<dbReference type="CDD" id="cd02440">
    <property type="entry name" value="AdoMet_MTases"/>
    <property type="match status" value="1"/>
</dbReference>
<feature type="transmembrane region" description="Helical" evidence="1">
    <location>
        <begin position="164"/>
        <end position="188"/>
    </location>
</feature>
<dbReference type="Pfam" id="PF08241">
    <property type="entry name" value="Methyltransf_11"/>
    <property type="match status" value="1"/>
</dbReference>
<dbReference type="PANTHER" id="PTHR43861:SF6">
    <property type="entry name" value="METHYLTRANSFERASE TYPE 11"/>
    <property type="match status" value="1"/>
</dbReference>
<comment type="caution">
    <text evidence="3">The sequence shown here is derived from an EMBL/GenBank/DDBJ whole genome shotgun (WGS) entry which is preliminary data.</text>
</comment>
<dbReference type="Gene3D" id="3.40.50.150">
    <property type="entry name" value="Vaccinia Virus protein VP39"/>
    <property type="match status" value="1"/>
</dbReference>
<dbReference type="SUPFAM" id="SSF53335">
    <property type="entry name" value="S-adenosyl-L-methionine-dependent methyltransferases"/>
    <property type="match status" value="1"/>
</dbReference>
<accession>A0A1F5RZI7</accession>
<proteinExistence type="predicted"/>
<dbReference type="InterPro" id="IPR029063">
    <property type="entry name" value="SAM-dependent_MTases_sf"/>
</dbReference>
<dbReference type="InterPro" id="IPR013216">
    <property type="entry name" value="Methyltransf_11"/>
</dbReference>
<feature type="transmembrane region" description="Helical" evidence="1">
    <location>
        <begin position="124"/>
        <end position="144"/>
    </location>
</feature>
<dbReference type="AlphaFoldDB" id="A0A1F5RZI7"/>
<keyword evidence="1" id="KW-0472">Membrane</keyword>
<evidence type="ECO:0000259" key="2">
    <source>
        <dbReference type="Pfam" id="PF08241"/>
    </source>
</evidence>
<name>A0A1F5RZI7_9BACT</name>
<dbReference type="STRING" id="1797988.A3I35_02080"/>
<dbReference type="PANTHER" id="PTHR43861">
    <property type="entry name" value="TRANS-ACONITATE 2-METHYLTRANSFERASE-RELATED"/>
    <property type="match status" value="1"/>
</dbReference>
<dbReference type="EMBL" id="MFFV01000027">
    <property type="protein sequence ID" value="OGF19613.1"/>
    <property type="molecule type" value="Genomic_DNA"/>
</dbReference>
<keyword evidence="1" id="KW-0812">Transmembrane</keyword>
<dbReference type="GO" id="GO:0008757">
    <property type="term" value="F:S-adenosylmethionine-dependent methyltransferase activity"/>
    <property type="evidence" value="ECO:0007669"/>
    <property type="project" value="InterPro"/>
</dbReference>
<feature type="transmembrane region" description="Helical" evidence="1">
    <location>
        <begin position="209"/>
        <end position="228"/>
    </location>
</feature>
<evidence type="ECO:0000256" key="1">
    <source>
        <dbReference type="SAM" id="Phobius"/>
    </source>
</evidence>
<gene>
    <name evidence="3" type="ORF">A3I35_02080</name>
</gene>
<feature type="domain" description="Methyltransferase type 11" evidence="2">
    <location>
        <begin position="43"/>
        <end position="133"/>
    </location>
</feature>
<evidence type="ECO:0000313" key="4">
    <source>
        <dbReference type="Proteomes" id="UP000177878"/>
    </source>
</evidence>
<keyword evidence="1" id="KW-1133">Transmembrane helix</keyword>
<protein>
    <recommendedName>
        <fullName evidence="2">Methyltransferase type 11 domain-containing protein</fullName>
    </recommendedName>
</protein>
<sequence length="243" mass="27909">MDEILHTTYQEVEERHWWFVGRRLLIWQLLKKYYGSGKKAVILDVGCNSGFLVAQLQAAGYDAAGCDISAEAVSYGQNQGRRGLSVCVLPQLHYPNGQFDAVLCLDTLEHIRDDKLAIREIGRVLKPGGIAIVTVPAFMFLWGLQDEISHHFRRYTKKELLVKIQAAGFSIERVGYFNFFLFPLIYLVRQAAKIMPLRRRSDFDINNKLINYVLKNIFLLEIWLLKIISYPFGVSLLIVAKKK</sequence>